<sequence length="502" mass="55696">MSLPEYQLQNTQALYNFKCYMYKETFPCVMPLLGNLTGVIDTLHFIGYVAVGQHPVLCPLYCSPLGLENIQQHIRLSAYLETGHIHAPALEVECTEVPLYTIDRHISLASLDLPTKRTRQGQDKKIHIVYDGIVDLANFRTIVHWADYPLGYNMPIFNFDGIPDVLEVHSTVLVNDHSFFNGLPLSDVNMASEGDGSFSAYSHHGAPYPTHSAPYIAHSAPHPTPAASQTLVDDAHDTSGQVVPQQPAVNLKQIMIEYSKWRVAICMGNSVVNPHEITTSDADVKANLIATLFSQSLKHANTLERWSKFSLPKCLADNYKVVVQQLCKCFNPPTFDMVKIISTFSSTPIGHLTNVFLGIERTKDALASWLGTHGPNILPDSIFIIASVLFGLVDSHDLMSLLETILGEVVKQMQLQQEDSCIQFLKQGGCCVMEEMMYHAQMEISLYSKAIVNLCKELDARNQPALGRLHPNLVLASVNTIGSTEASSHTLNLRPFQPLNDI</sequence>
<reference evidence="1" key="1">
    <citation type="journal article" date="2020" name="New Phytol.">
        <title>Comparative genomics reveals dynamic genome evolution in host specialist ectomycorrhizal fungi.</title>
        <authorList>
            <person name="Lofgren L.A."/>
            <person name="Nguyen N.H."/>
            <person name="Vilgalys R."/>
            <person name="Ruytinx J."/>
            <person name="Liao H.L."/>
            <person name="Branco S."/>
            <person name="Kuo A."/>
            <person name="LaButti K."/>
            <person name="Lipzen A."/>
            <person name="Andreopoulos W."/>
            <person name="Pangilinan J."/>
            <person name="Riley R."/>
            <person name="Hundley H."/>
            <person name="Na H."/>
            <person name="Barry K."/>
            <person name="Grigoriev I.V."/>
            <person name="Stajich J.E."/>
            <person name="Kennedy P.G."/>
        </authorList>
    </citation>
    <scope>NUCLEOTIDE SEQUENCE</scope>
    <source>
        <strain evidence="1">FC203</strain>
    </source>
</reference>
<dbReference type="GeneID" id="64671251"/>
<evidence type="ECO:0000313" key="2">
    <source>
        <dbReference type="Proteomes" id="UP001195769"/>
    </source>
</evidence>
<dbReference type="Proteomes" id="UP001195769">
    <property type="component" value="Unassembled WGS sequence"/>
</dbReference>
<proteinExistence type="predicted"/>
<comment type="caution">
    <text evidence="1">The sequence shown here is derived from an EMBL/GenBank/DDBJ whole genome shotgun (WGS) entry which is preliminary data.</text>
</comment>
<name>A0AAD4E711_9AGAM</name>
<evidence type="ECO:0000313" key="1">
    <source>
        <dbReference type="EMBL" id="KAG1900757.1"/>
    </source>
</evidence>
<dbReference type="RefSeq" id="XP_041226333.1">
    <property type="nucleotide sequence ID" value="XM_041376953.1"/>
</dbReference>
<keyword evidence="2" id="KW-1185">Reference proteome</keyword>
<protein>
    <submittedName>
        <fullName evidence="1">Uncharacterized protein</fullName>
    </submittedName>
</protein>
<dbReference type="AlphaFoldDB" id="A0AAD4E711"/>
<organism evidence="1 2">
    <name type="scientific">Suillus fuscotomentosus</name>
    <dbReference type="NCBI Taxonomy" id="1912939"/>
    <lineage>
        <taxon>Eukaryota</taxon>
        <taxon>Fungi</taxon>
        <taxon>Dikarya</taxon>
        <taxon>Basidiomycota</taxon>
        <taxon>Agaricomycotina</taxon>
        <taxon>Agaricomycetes</taxon>
        <taxon>Agaricomycetidae</taxon>
        <taxon>Boletales</taxon>
        <taxon>Suillineae</taxon>
        <taxon>Suillaceae</taxon>
        <taxon>Suillus</taxon>
    </lineage>
</organism>
<dbReference type="EMBL" id="JABBWK010000025">
    <property type="protein sequence ID" value="KAG1900757.1"/>
    <property type="molecule type" value="Genomic_DNA"/>
</dbReference>
<gene>
    <name evidence="1" type="ORF">F5891DRAFT_979987</name>
</gene>
<accession>A0AAD4E711</accession>